<keyword evidence="1" id="KW-0472">Membrane</keyword>
<feature type="transmembrane region" description="Helical" evidence="1">
    <location>
        <begin position="81"/>
        <end position="103"/>
    </location>
</feature>
<accession>A0A5N5X1T9</accession>
<dbReference type="AlphaFoldDB" id="A0A5N5X1T9"/>
<keyword evidence="3" id="KW-1185">Reference proteome</keyword>
<proteinExistence type="predicted"/>
<gene>
    <name evidence="2" type="ORF">BDV29DRAFT_135926</name>
</gene>
<organism evidence="2 3">
    <name type="scientific">Aspergillus leporis</name>
    <dbReference type="NCBI Taxonomy" id="41062"/>
    <lineage>
        <taxon>Eukaryota</taxon>
        <taxon>Fungi</taxon>
        <taxon>Dikarya</taxon>
        <taxon>Ascomycota</taxon>
        <taxon>Pezizomycotina</taxon>
        <taxon>Eurotiomycetes</taxon>
        <taxon>Eurotiomycetidae</taxon>
        <taxon>Eurotiales</taxon>
        <taxon>Aspergillaceae</taxon>
        <taxon>Aspergillus</taxon>
        <taxon>Aspergillus subgen. Circumdati</taxon>
    </lineage>
</organism>
<feature type="transmembrane region" description="Helical" evidence="1">
    <location>
        <begin position="12"/>
        <end position="34"/>
    </location>
</feature>
<evidence type="ECO:0000313" key="3">
    <source>
        <dbReference type="Proteomes" id="UP000326565"/>
    </source>
</evidence>
<keyword evidence="1" id="KW-1133">Transmembrane helix</keyword>
<keyword evidence="1" id="KW-0812">Transmembrane</keyword>
<dbReference type="EMBL" id="ML732226">
    <property type="protein sequence ID" value="KAB8073444.1"/>
    <property type="molecule type" value="Genomic_DNA"/>
</dbReference>
<sequence length="131" mass="15411">MIEPRPELIPMLIHPSWIASLCLSNITIVVLIWLETCRNFFVHFPFFPSHHLPHSLSIFFLSFLLLLSCFCPFFVCFSFSLLLFSFGPGLWIRFFFSTLSYRLRDCEGKDIKKLRVDVSSVRICQCHRQFG</sequence>
<reference evidence="2 3" key="1">
    <citation type="submission" date="2019-04" db="EMBL/GenBank/DDBJ databases">
        <title>Friends and foes A comparative genomics study of 23 Aspergillus species from section Flavi.</title>
        <authorList>
            <consortium name="DOE Joint Genome Institute"/>
            <person name="Kjaerbolling I."/>
            <person name="Vesth T."/>
            <person name="Frisvad J.C."/>
            <person name="Nybo J.L."/>
            <person name="Theobald S."/>
            <person name="Kildgaard S."/>
            <person name="Isbrandt T."/>
            <person name="Kuo A."/>
            <person name="Sato A."/>
            <person name="Lyhne E.K."/>
            <person name="Kogle M.E."/>
            <person name="Wiebenga A."/>
            <person name="Kun R.S."/>
            <person name="Lubbers R.J."/>
            <person name="Makela M.R."/>
            <person name="Barry K."/>
            <person name="Chovatia M."/>
            <person name="Clum A."/>
            <person name="Daum C."/>
            <person name="Haridas S."/>
            <person name="He G."/>
            <person name="LaButti K."/>
            <person name="Lipzen A."/>
            <person name="Mondo S."/>
            <person name="Riley R."/>
            <person name="Salamov A."/>
            <person name="Simmons B.A."/>
            <person name="Magnuson J.K."/>
            <person name="Henrissat B."/>
            <person name="Mortensen U.H."/>
            <person name="Larsen T.O."/>
            <person name="Devries R.P."/>
            <person name="Grigoriev I.V."/>
            <person name="Machida M."/>
            <person name="Baker S.E."/>
            <person name="Andersen M.R."/>
        </authorList>
    </citation>
    <scope>NUCLEOTIDE SEQUENCE [LARGE SCALE GENOMIC DNA]</scope>
    <source>
        <strain evidence="2 3">CBS 151.66</strain>
    </source>
</reference>
<dbReference type="Proteomes" id="UP000326565">
    <property type="component" value="Unassembled WGS sequence"/>
</dbReference>
<protein>
    <submittedName>
        <fullName evidence="2">Uncharacterized protein</fullName>
    </submittedName>
</protein>
<feature type="transmembrane region" description="Helical" evidence="1">
    <location>
        <begin position="55"/>
        <end position="75"/>
    </location>
</feature>
<evidence type="ECO:0000256" key="1">
    <source>
        <dbReference type="SAM" id="Phobius"/>
    </source>
</evidence>
<evidence type="ECO:0000313" key="2">
    <source>
        <dbReference type="EMBL" id="KAB8073444.1"/>
    </source>
</evidence>
<name>A0A5N5X1T9_9EURO</name>